<organism evidence="2 3">
    <name type="scientific">Paracoccus limosus</name>
    <dbReference type="NCBI Taxonomy" id="913252"/>
    <lineage>
        <taxon>Bacteria</taxon>
        <taxon>Pseudomonadati</taxon>
        <taxon>Pseudomonadota</taxon>
        <taxon>Alphaproteobacteria</taxon>
        <taxon>Rhodobacterales</taxon>
        <taxon>Paracoccaceae</taxon>
        <taxon>Paracoccus</taxon>
    </lineage>
</organism>
<dbReference type="Gene3D" id="2.30.110.10">
    <property type="entry name" value="Electron Transport, Fmn-binding Protein, Chain A"/>
    <property type="match status" value="1"/>
</dbReference>
<dbReference type="PANTHER" id="PTHR13343:SF17">
    <property type="entry name" value="CELLULAR REPRESSOR OF E1A-STIMULATED GENES, ISOFORM A"/>
    <property type="match status" value="1"/>
</dbReference>
<protein>
    <submittedName>
        <fullName evidence="2">Pyridoxamine 5-phosphate oxidase</fullName>
    </submittedName>
</protein>
<dbReference type="Proteomes" id="UP000442533">
    <property type="component" value="Unassembled WGS sequence"/>
</dbReference>
<proteinExistence type="predicted"/>
<dbReference type="Pfam" id="PF13883">
    <property type="entry name" value="CREG_beta-barrel"/>
    <property type="match status" value="1"/>
</dbReference>
<comment type="caution">
    <text evidence="2">The sequence shown here is derived from an EMBL/GenBank/DDBJ whole genome shotgun (WGS) entry which is preliminary data.</text>
</comment>
<dbReference type="InterPro" id="IPR055343">
    <property type="entry name" value="CREG_beta-barrel"/>
</dbReference>
<feature type="domain" description="CREG-like beta-barrel" evidence="1">
    <location>
        <begin position="8"/>
        <end position="154"/>
    </location>
</feature>
<gene>
    <name evidence="2" type="ORF">GL279_11305</name>
</gene>
<sequence length="161" mass="17365">MTMDPIRPTDDEARALARRLIHAARHATLGSLDPASGAPLVTRIALQVDRDGVPLALLSGLAAHTRALMADPRAGLMITDAEAAKGDPMTHARLSIIARAEPAPADAARRDLWLARDPKARVYVDLPDFRFWRLVPQSALLNGGFGRAFHLDAQDLLTPGL</sequence>
<evidence type="ECO:0000313" key="2">
    <source>
        <dbReference type="EMBL" id="MTH35189.1"/>
    </source>
</evidence>
<name>A0A844H2P1_9RHOB</name>
<reference evidence="2 3" key="1">
    <citation type="submission" date="2019-11" db="EMBL/GenBank/DDBJ databases">
        <authorList>
            <person name="Dong K."/>
        </authorList>
    </citation>
    <scope>NUCLEOTIDE SEQUENCE [LARGE SCALE GENOMIC DNA]</scope>
    <source>
        <strain evidence="2 3">JCM 17370</strain>
    </source>
</reference>
<dbReference type="EMBL" id="WMIF01000014">
    <property type="protein sequence ID" value="MTH35189.1"/>
    <property type="molecule type" value="Genomic_DNA"/>
</dbReference>
<evidence type="ECO:0000259" key="1">
    <source>
        <dbReference type="Pfam" id="PF13883"/>
    </source>
</evidence>
<accession>A0A844H2P1</accession>
<evidence type="ECO:0000313" key="3">
    <source>
        <dbReference type="Proteomes" id="UP000442533"/>
    </source>
</evidence>
<dbReference type="InterPro" id="IPR012349">
    <property type="entry name" value="Split_barrel_FMN-bd"/>
</dbReference>
<keyword evidence="3" id="KW-1185">Reference proteome</keyword>
<dbReference type="GO" id="GO:0005737">
    <property type="term" value="C:cytoplasm"/>
    <property type="evidence" value="ECO:0007669"/>
    <property type="project" value="UniProtKB-ARBA"/>
</dbReference>
<dbReference type="OrthoDB" id="9814594at2"/>
<dbReference type="SUPFAM" id="SSF50475">
    <property type="entry name" value="FMN-binding split barrel"/>
    <property type="match status" value="1"/>
</dbReference>
<dbReference type="PANTHER" id="PTHR13343">
    <property type="entry name" value="CREG1 PROTEIN"/>
    <property type="match status" value="1"/>
</dbReference>
<dbReference type="AlphaFoldDB" id="A0A844H2P1"/>